<gene>
    <name evidence="1" type="ORF">HDU87_001180</name>
</gene>
<dbReference type="EMBL" id="JADGJQ010000122">
    <property type="protein sequence ID" value="KAJ3168381.1"/>
    <property type="molecule type" value="Genomic_DNA"/>
</dbReference>
<evidence type="ECO:0000313" key="1">
    <source>
        <dbReference type="EMBL" id="KAJ3168381.1"/>
    </source>
</evidence>
<dbReference type="PANTHER" id="PTHR37450:SF1">
    <property type="entry name" value="CIPC PROTEIN"/>
    <property type="match status" value="1"/>
</dbReference>
<organism evidence="1 2">
    <name type="scientific">Geranomyces variabilis</name>
    <dbReference type="NCBI Taxonomy" id="109894"/>
    <lineage>
        <taxon>Eukaryota</taxon>
        <taxon>Fungi</taxon>
        <taxon>Fungi incertae sedis</taxon>
        <taxon>Chytridiomycota</taxon>
        <taxon>Chytridiomycota incertae sedis</taxon>
        <taxon>Chytridiomycetes</taxon>
        <taxon>Spizellomycetales</taxon>
        <taxon>Powellomycetaceae</taxon>
        <taxon>Geranomyces</taxon>
    </lineage>
</organism>
<sequence>MGFFANLFGSNQAQDAHAQVYGCGQVNESHKSSLSHEVISGAAGFEAMKAYERHCAANGQPQSHAMMKELLAGFAAAEIDKQFETKGLDWLDKEKAKKMAIQQAHQLAAEQYGEGNVAPTGYFQQQNQDVYC</sequence>
<reference evidence="1" key="1">
    <citation type="submission" date="2020-05" db="EMBL/GenBank/DDBJ databases">
        <title>Phylogenomic resolution of chytrid fungi.</title>
        <authorList>
            <person name="Stajich J.E."/>
            <person name="Amses K."/>
            <person name="Simmons R."/>
            <person name="Seto K."/>
            <person name="Myers J."/>
            <person name="Bonds A."/>
            <person name="Quandt C.A."/>
            <person name="Barry K."/>
            <person name="Liu P."/>
            <person name="Grigoriev I."/>
            <person name="Longcore J.E."/>
            <person name="James T.Y."/>
        </authorList>
    </citation>
    <scope>NUCLEOTIDE SEQUENCE</scope>
    <source>
        <strain evidence="1">JEL0379</strain>
    </source>
</reference>
<name>A0AAD5TD66_9FUNG</name>
<dbReference type="InterPro" id="IPR022234">
    <property type="entry name" value="DUF3759"/>
</dbReference>
<protein>
    <submittedName>
        <fullName evidence="1">Uncharacterized protein</fullName>
    </submittedName>
</protein>
<dbReference type="AlphaFoldDB" id="A0AAD5TD66"/>
<proteinExistence type="predicted"/>
<dbReference type="Proteomes" id="UP001212152">
    <property type="component" value="Unassembled WGS sequence"/>
</dbReference>
<evidence type="ECO:0000313" key="2">
    <source>
        <dbReference type="Proteomes" id="UP001212152"/>
    </source>
</evidence>
<keyword evidence="2" id="KW-1185">Reference proteome</keyword>
<dbReference type="PANTHER" id="PTHR37450">
    <property type="entry name" value="CIPC PROTEIN"/>
    <property type="match status" value="1"/>
</dbReference>
<dbReference type="Pfam" id="PF12585">
    <property type="entry name" value="DUF3759"/>
    <property type="match status" value="1"/>
</dbReference>
<comment type="caution">
    <text evidence="1">The sequence shown here is derived from an EMBL/GenBank/DDBJ whole genome shotgun (WGS) entry which is preliminary data.</text>
</comment>
<accession>A0AAD5TD66</accession>